<dbReference type="RefSeq" id="WP_090043015.1">
    <property type="nucleotide sequence ID" value="NZ_FOKI01000050.1"/>
</dbReference>
<dbReference type="Pfam" id="PF01035">
    <property type="entry name" value="DNA_binding_1"/>
    <property type="match status" value="1"/>
</dbReference>
<evidence type="ECO:0000256" key="6">
    <source>
        <dbReference type="ARBA" id="ARBA00022763"/>
    </source>
</evidence>
<dbReference type="Proteomes" id="UP000198619">
    <property type="component" value="Unassembled WGS sequence"/>
</dbReference>
<evidence type="ECO:0000256" key="8">
    <source>
        <dbReference type="ARBA" id="ARBA00049348"/>
    </source>
</evidence>
<dbReference type="Gene3D" id="1.10.10.10">
    <property type="entry name" value="Winged helix-like DNA-binding domain superfamily/Winged helix DNA-binding domain"/>
    <property type="match status" value="1"/>
</dbReference>
<dbReference type="InterPro" id="IPR008332">
    <property type="entry name" value="MethylG_MeTrfase_N"/>
</dbReference>
<keyword evidence="6 9" id="KW-0227">DNA damage</keyword>
<dbReference type="OrthoDB" id="9802228at2"/>
<dbReference type="Gene3D" id="3.30.160.70">
    <property type="entry name" value="Methylated DNA-protein cysteine methyltransferase domain"/>
    <property type="match status" value="1"/>
</dbReference>
<dbReference type="NCBIfam" id="TIGR00589">
    <property type="entry name" value="ogt"/>
    <property type="match status" value="1"/>
</dbReference>
<dbReference type="SUPFAM" id="SSF53155">
    <property type="entry name" value="Methylated DNA-protein cysteine methyltransferase domain"/>
    <property type="match status" value="1"/>
</dbReference>
<evidence type="ECO:0000256" key="4">
    <source>
        <dbReference type="ARBA" id="ARBA00022603"/>
    </source>
</evidence>
<dbReference type="HAMAP" id="MF_00772">
    <property type="entry name" value="OGT"/>
    <property type="match status" value="1"/>
</dbReference>
<keyword evidence="4 9" id="KW-0489">Methyltransferase</keyword>
<accession>A0A1I1AWG1</accession>
<dbReference type="InterPro" id="IPR036388">
    <property type="entry name" value="WH-like_DNA-bd_sf"/>
</dbReference>
<sequence>MNNKYMGYYKSPIGILEIVCDKESVLSCNFVDKEGEIGQVNLILESAITQLDEYFKGERKEFDLKVALHGTEFQKNVWNGLLNIPYGTTASYKDIAISINNEKAVRAVGNANNKNKISIIVPCHRVIGKNGALTGYAGGLDKKQWLLDHENRINLNAGDVFPVSKS</sequence>
<evidence type="ECO:0000259" key="10">
    <source>
        <dbReference type="Pfam" id="PF01035"/>
    </source>
</evidence>
<evidence type="ECO:0000256" key="2">
    <source>
        <dbReference type="ARBA" id="ARBA00008711"/>
    </source>
</evidence>
<dbReference type="SUPFAM" id="SSF46767">
    <property type="entry name" value="Methylated DNA-protein cysteine methyltransferase, C-terminal domain"/>
    <property type="match status" value="1"/>
</dbReference>
<comment type="similarity">
    <text evidence="2 9">Belongs to the MGMT family.</text>
</comment>
<feature type="domain" description="Methylguanine DNA methyltransferase ribonuclease-like" evidence="11">
    <location>
        <begin position="5"/>
        <end position="67"/>
    </location>
</feature>
<dbReference type="PANTHER" id="PTHR10815">
    <property type="entry name" value="METHYLATED-DNA--PROTEIN-CYSTEINE METHYLTRANSFERASE"/>
    <property type="match status" value="1"/>
</dbReference>
<protein>
    <recommendedName>
        <fullName evidence="9">Methylated-DNA--protein-cysteine methyltransferase</fullName>
        <ecNumber evidence="9">2.1.1.63</ecNumber>
    </recommendedName>
    <alternativeName>
        <fullName evidence="9">6-O-methylguanine-DNA methyltransferase</fullName>
        <shortName evidence="9">MGMT</shortName>
    </alternativeName>
    <alternativeName>
        <fullName evidence="9">O-6-methylguanine-DNA-alkyltransferase</fullName>
    </alternativeName>
</protein>
<dbReference type="InterPro" id="IPR001497">
    <property type="entry name" value="MethylDNA_cys_MeTrfase_AS"/>
</dbReference>
<feature type="domain" description="Methylated-DNA-[protein]-cysteine S-methyltransferase DNA binding" evidence="10">
    <location>
        <begin position="72"/>
        <end position="151"/>
    </location>
</feature>
<dbReference type="GO" id="GO:0032259">
    <property type="term" value="P:methylation"/>
    <property type="evidence" value="ECO:0007669"/>
    <property type="project" value="UniProtKB-KW"/>
</dbReference>
<evidence type="ECO:0000256" key="9">
    <source>
        <dbReference type="HAMAP-Rule" id="MF_00772"/>
    </source>
</evidence>
<organism evidence="12 13">
    <name type="scientific">Clostridium frigidicarnis</name>
    <dbReference type="NCBI Taxonomy" id="84698"/>
    <lineage>
        <taxon>Bacteria</taxon>
        <taxon>Bacillati</taxon>
        <taxon>Bacillota</taxon>
        <taxon>Clostridia</taxon>
        <taxon>Eubacteriales</taxon>
        <taxon>Clostridiaceae</taxon>
        <taxon>Clostridium</taxon>
    </lineage>
</organism>
<dbReference type="EC" id="2.1.1.63" evidence="9"/>
<dbReference type="Pfam" id="PF02870">
    <property type="entry name" value="Methyltransf_1N"/>
    <property type="match status" value="1"/>
</dbReference>
<comment type="catalytic activity">
    <reaction evidence="8 9">
        <text>a 6-O-methyl-2'-deoxyguanosine in DNA + L-cysteinyl-[protein] = S-methyl-L-cysteinyl-[protein] + a 2'-deoxyguanosine in DNA</text>
        <dbReference type="Rhea" id="RHEA:24000"/>
        <dbReference type="Rhea" id="RHEA-COMP:10131"/>
        <dbReference type="Rhea" id="RHEA-COMP:10132"/>
        <dbReference type="Rhea" id="RHEA-COMP:11367"/>
        <dbReference type="Rhea" id="RHEA-COMP:11368"/>
        <dbReference type="ChEBI" id="CHEBI:29950"/>
        <dbReference type="ChEBI" id="CHEBI:82612"/>
        <dbReference type="ChEBI" id="CHEBI:85445"/>
        <dbReference type="ChEBI" id="CHEBI:85448"/>
        <dbReference type="EC" id="2.1.1.63"/>
    </reaction>
</comment>
<evidence type="ECO:0000313" key="13">
    <source>
        <dbReference type="Proteomes" id="UP000198619"/>
    </source>
</evidence>
<dbReference type="EMBL" id="FOKI01000050">
    <property type="protein sequence ID" value="SFB42374.1"/>
    <property type="molecule type" value="Genomic_DNA"/>
</dbReference>
<dbReference type="CDD" id="cd06445">
    <property type="entry name" value="ATase"/>
    <property type="match status" value="1"/>
</dbReference>
<comment type="miscellaneous">
    <text evidence="9">This enzyme catalyzes only one turnover and therefore is not strictly catalytic. According to one definition, an enzyme is a biocatalyst that acts repeatedly and over many reaction cycles.</text>
</comment>
<evidence type="ECO:0000256" key="5">
    <source>
        <dbReference type="ARBA" id="ARBA00022679"/>
    </source>
</evidence>
<dbReference type="AlphaFoldDB" id="A0A1I1AWG1"/>
<evidence type="ECO:0000313" key="12">
    <source>
        <dbReference type="EMBL" id="SFB42374.1"/>
    </source>
</evidence>
<comment type="subcellular location">
    <subcellularLocation>
        <location evidence="9">Cytoplasm</location>
    </subcellularLocation>
</comment>
<dbReference type="FunFam" id="1.10.10.10:FF:000214">
    <property type="entry name" value="Methylated-DNA--protein-cysteine methyltransferase"/>
    <property type="match status" value="1"/>
</dbReference>
<evidence type="ECO:0000256" key="3">
    <source>
        <dbReference type="ARBA" id="ARBA00022490"/>
    </source>
</evidence>
<evidence type="ECO:0000256" key="1">
    <source>
        <dbReference type="ARBA" id="ARBA00001286"/>
    </source>
</evidence>
<dbReference type="InterPro" id="IPR036217">
    <property type="entry name" value="MethylDNA_cys_MeTrfase_DNAb"/>
</dbReference>
<gene>
    <name evidence="12" type="ORF">SAMN04488528_105016</name>
</gene>
<keyword evidence="5 9" id="KW-0808">Transferase</keyword>
<dbReference type="GO" id="GO:0003908">
    <property type="term" value="F:methylated-DNA-[protein]-cysteine S-methyltransferase activity"/>
    <property type="evidence" value="ECO:0007669"/>
    <property type="project" value="UniProtKB-UniRule"/>
</dbReference>
<dbReference type="GO" id="GO:0006307">
    <property type="term" value="P:DNA alkylation repair"/>
    <property type="evidence" value="ECO:0007669"/>
    <property type="project" value="UniProtKB-UniRule"/>
</dbReference>
<name>A0A1I1AWG1_9CLOT</name>
<dbReference type="GO" id="GO:0005737">
    <property type="term" value="C:cytoplasm"/>
    <property type="evidence" value="ECO:0007669"/>
    <property type="project" value="UniProtKB-SubCell"/>
</dbReference>
<dbReference type="PANTHER" id="PTHR10815:SF13">
    <property type="entry name" value="METHYLATED-DNA--PROTEIN-CYSTEINE METHYLTRANSFERASE"/>
    <property type="match status" value="1"/>
</dbReference>
<evidence type="ECO:0000259" key="11">
    <source>
        <dbReference type="Pfam" id="PF02870"/>
    </source>
</evidence>
<evidence type="ECO:0000256" key="7">
    <source>
        <dbReference type="ARBA" id="ARBA00023204"/>
    </source>
</evidence>
<comment type="catalytic activity">
    <reaction evidence="1 9">
        <text>a 4-O-methyl-thymidine in DNA + L-cysteinyl-[protein] = a thymidine in DNA + S-methyl-L-cysteinyl-[protein]</text>
        <dbReference type="Rhea" id="RHEA:53428"/>
        <dbReference type="Rhea" id="RHEA-COMP:10131"/>
        <dbReference type="Rhea" id="RHEA-COMP:10132"/>
        <dbReference type="Rhea" id="RHEA-COMP:13555"/>
        <dbReference type="Rhea" id="RHEA-COMP:13556"/>
        <dbReference type="ChEBI" id="CHEBI:29950"/>
        <dbReference type="ChEBI" id="CHEBI:82612"/>
        <dbReference type="ChEBI" id="CHEBI:137386"/>
        <dbReference type="ChEBI" id="CHEBI:137387"/>
        <dbReference type="EC" id="2.1.1.63"/>
    </reaction>
</comment>
<reference evidence="12 13" key="1">
    <citation type="submission" date="2016-10" db="EMBL/GenBank/DDBJ databases">
        <authorList>
            <person name="de Groot N.N."/>
        </authorList>
    </citation>
    <scope>NUCLEOTIDE SEQUENCE [LARGE SCALE GENOMIC DNA]</scope>
    <source>
        <strain evidence="12 13">DSM 12271</strain>
    </source>
</reference>
<dbReference type="InterPro" id="IPR036631">
    <property type="entry name" value="MGMT_N_sf"/>
</dbReference>
<keyword evidence="7 9" id="KW-0234">DNA repair</keyword>
<comment type="function">
    <text evidence="9">Involved in the cellular defense against the biological effects of O6-methylguanine (O6-MeG) and O4-methylthymine (O4-MeT) in DNA. Repairs the methylated nucleobase in DNA by stoichiometrically transferring the methyl group to a cysteine residue in the enzyme. This is a suicide reaction: the enzyme is irreversibly inactivated.</text>
</comment>
<dbReference type="InterPro" id="IPR023546">
    <property type="entry name" value="MGMT"/>
</dbReference>
<proteinExistence type="inferred from homology"/>
<dbReference type="STRING" id="84698.SAMN04488528_105016"/>
<dbReference type="InterPro" id="IPR014048">
    <property type="entry name" value="MethylDNA_cys_MeTrfase_DNA-bd"/>
</dbReference>
<keyword evidence="3 9" id="KW-0963">Cytoplasm</keyword>
<dbReference type="PROSITE" id="PS00374">
    <property type="entry name" value="MGMT"/>
    <property type="match status" value="1"/>
</dbReference>
<feature type="active site" description="Nucleophile; methyl group acceptor" evidence="9">
    <location>
        <position position="123"/>
    </location>
</feature>
<keyword evidence="13" id="KW-1185">Reference proteome</keyword>